<dbReference type="EMBL" id="QUSK01000027">
    <property type="protein sequence ID" value="RGD73933.1"/>
    <property type="molecule type" value="Genomic_DNA"/>
</dbReference>
<dbReference type="Proteomes" id="UP000260721">
    <property type="component" value="Unassembled WGS sequence"/>
</dbReference>
<feature type="transmembrane region" description="Helical" evidence="1">
    <location>
        <begin position="62"/>
        <end position="83"/>
    </location>
</feature>
<keyword evidence="1" id="KW-0812">Transmembrane</keyword>
<evidence type="ECO:0000256" key="1">
    <source>
        <dbReference type="SAM" id="Phobius"/>
    </source>
</evidence>
<proteinExistence type="predicted"/>
<accession>A0A3E3DXG2</accession>
<keyword evidence="1" id="KW-1133">Transmembrane helix</keyword>
<sequence>MLLCASWLCAVVFSFLYVRRPSDAYQYKFPMVLFLGSSLMWSADFIMAFLQEGPAYFVELESSLCSDFLCFLFVFTFVMVLWLCKVALHQEVVHD</sequence>
<evidence type="ECO:0000313" key="2">
    <source>
        <dbReference type="EMBL" id="RGD73933.1"/>
    </source>
</evidence>
<name>A0A3E3DXG2_9FIRM</name>
<reference evidence="2 3" key="1">
    <citation type="submission" date="2018-08" db="EMBL/GenBank/DDBJ databases">
        <title>A genome reference for cultivated species of the human gut microbiota.</title>
        <authorList>
            <person name="Zou Y."/>
            <person name="Xue W."/>
            <person name="Luo G."/>
        </authorList>
    </citation>
    <scope>NUCLEOTIDE SEQUENCE [LARGE SCALE GENOMIC DNA]</scope>
    <source>
        <strain evidence="2 3">TF08-11</strain>
    </source>
</reference>
<dbReference type="RefSeq" id="WP_117447010.1">
    <property type="nucleotide sequence ID" value="NZ_JAQLXT010000019.1"/>
</dbReference>
<protein>
    <submittedName>
        <fullName evidence="2">Uncharacterized protein</fullName>
    </submittedName>
</protein>
<feature type="transmembrane region" description="Helical" evidence="1">
    <location>
        <begin position="30"/>
        <end position="50"/>
    </location>
</feature>
<keyword evidence="1" id="KW-0472">Membrane</keyword>
<evidence type="ECO:0000313" key="3">
    <source>
        <dbReference type="Proteomes" id="UP000260721"/>
    </source>
</evidence>
<organism evidence="2 3">
    <name type="scientific">Faecalicoccus pleomorphus</name>
    <dbReference type="NCBI Taxonomy" id="1323"/>
    <lineage>
        <taxon>Bacteria</taxon>
        <taxon>Bacillati</taxon>
        <taxon>Bacillota</taxon>
        <taxon>Erysipelotrichia</taxon>
        <taxon>Erysipelotrichales</taxon>
        <taxon>Erysipelotrichaceae</taxon>
        <taxon>Faecalicoccus</taxon>
    </lineage>
</organism>
<gene>
    <name evidence="2" type="ORF">DXC78_10685</name>
</gene>
<dbReference type="AlphaFoldDB" id="A0A3E3DXG2"/>
<comment type="caution">
    <text evidence="2">The sequence shown here is derived from an EMBL/GenBank/DDBJ whole genome shotgun (WGS) entry which is preliminary data.</text>
</comment>